<evidence type="ECO:0000313" key="14">
    <source>
        <dbReference type="EMBL" id="KGO85071.1"/>
    </source>
</evidence>
<dbReference type="GO" id="GO:0005886">
    <property type="term" value="C:plasma membrane"/>
    <property type="evidence" value="ECO:0007669"/>
    <property type="project" value="TreeGrafter"/>
</dbReference>
<dbReference type="STRING" id="1121895.GCA_000378485_00902"/>
<keyword evidence="11 13" id="KW-0443">Lipid metabolism</keyword>
<dbReference type="InterPro" id="IPR027417">
    <property type="entry name" value="P-loop_NTPase"/>
</dbReference>
<name>A0A0A2M0E8_9FLAO</name>
<accession>A0A0A2M0E8</accession>
<dbReference type="Pfam" id="PF02606">
    <property type="entry name" value="LpxK"/>
    <property type="match status" value="1"/>
</dbReference>
<evidence type="ECO:0000256" key="9">
    <source>
        <dbReference type="ARBA" id="ARBA00022777"/>
    </source>
</evidence>
<keyword evidence="8 13" id="KW-0547">Nucleotide-binding</keyword>
<evidence type="ECO:0000256" key="1">
    <source>
        <dbReference type="ARBA" id="ARBA00002274"/>
    </source>
</evidence>
<dbReference type="GO" id="GO:0009245">
    <property type="term" value="P:lipid A biosynthetic process"/>
    <property type="evidence" value="ECO:0007669"/>
    <property type="project" value="UniProtKB-UniRule"/>
</dbReference>
<keyword evidence="7 13" id="KW-0808">Transferase</keyword>
<comment type="caution">
    <text evidence="14">The sequence shown here is derived from an EMBL/GenBank/DDBJ whole genome shotgun (WGS) entry which is preliminary data.</text>
</comment>
<evidence type="ECO:0000256" key="13">
    <source>
        <dbReference type="HAMAP-Rule" id="MF_00409"/>
    </source>
</evidence>
<dbReference type="Proteomes" id="UP000030152">
    <property type="component" value="Unassembled WGS sequence"/>
</dbReference>
<comment type="similarity">
    <text evidence="13">Belongs to the LpxK family.</text>
</comment>
<evidence type="ECO:0000256" key="3">
    <source>
        <dbReference type="ARBA" id="ARBA00012071"/>
    </source>
</evidence>
<evidence type="ECO:0000256" key="8">
    <source>
        <dbReference type="ARBA" id="ARBA00022741"/>
    </source>
</evidence>
<dbReference type="OrthoDB" id="9766423at2"/>
<evidence type="ECO:0000256" key="2">
    <source>
        <dbReference type="ARBA" id="ARBA00004870"/>
    </source>
</evidence>
<evidence type="ECO:0000256" key="5">
    <source>
        <dbReference type="ARBA" id="ARBA00022516"/>
    </source>
</evidence>
<dbReference type="EC" id="2.7.1.130" evidence="3 13"/>
<evidence type="ECO:0000256" key="4">
    <source>
        <dbReference type="ARBA" id="ARBA00016436"/>
    </source>
</evidence>
<organism evidence="14 15">
    <name type="scientific">Flavobacterium rivuli WB 3.3-2 = DSM 21788</name>
    <dbReference type="NCBI Taxonomy" id="1121895"/>
    <lineage>
        <taxon>Bacteria</taxon>
        <taxon>Pseudomonadati</taxon>
        <taxon>Bacteroidota</taxon>
        <taxon>Flavobacteriia</taxon>
        <taxon>Flavobacteriales</taxon>
        <taxon>Flavobacteriaceae</taxon>
        <taxon>Flavobacterium</taxon>
    </lineage>
</organism>
<evidence type="ECO:0000256" key="10">
    <source>
        <dbReference type="ARBA" id="ARBA00022840"/>
    </source>
</evidence>
<dbReference type="PANTHER" id="PTHR42724">
    <property type="entry name" value="TETRAACYLDISACCHARIDE 4'-KINASE"/>
    <property type="match status" value="1"/>
</dbReference>
<evidence type="ECO:0000256" key="7">
    <source>
        <dbReference type="ARBA" id="ARBA00022679"/>
    </source>
</evidence>
<dbReference type="AlphaFoldDB" id="A0A0A2M0E8"/>
<dbReference type="RefSeq" id="WP_020212028.1">
    <property type="nucleotide sequence ID" value="NZ_JRLX01000028.1"/>
</dbReference>
<dbReference type="SUPFAM" id="SSF52540">
    <property type="entry name" value="P-loop containing nucleoside triphosphate hydrolases"/>
    <property type="match status" value="1"/>
</dbReference>
<evidence type="ECO:0000313" key="15">
    <source>
        <dbReference type="Proteomes" id="UP000030152"/>
    </source>
</evidence>
<dbReference type="GO" id="GO:0009029">
    <property type="term" value="F:lipid-A 4'-kinase activity"/>
    <property type="evidence" value="ECO:0007669"/>
    <property type="project" value="UniProtKB-UniRule"/>
</dbReference>
<comment type="catalytic activity">
    <reaction evidence="13">
        <text>a lipid A disaccharide + ATP = a lipid IVA + ADP + H(+)</text>
        <dbReference type="Rhea" id="RHEA:67840"/>
        <dbReference type="ChEBI" id="CHEBI:15378"/>
        <dbReference type="ChEBI" id="CHEBI:30616"/>
        <dbReference type="ChEBI" id="CHEBI:176343"/>
        <dbReference type="ChEBI" id="CHEBI:176425"/>
        <dbReference type="ChEBI" id="CHEBI:456216"/>
        <dbReference type="EC" id="2.7.1.130"/>
    </reaction>
</comment>
<comment type="function">
    <text evidence="1 13">Transfers the gamma-phosphate of ATP to the 4'-position of a tetraacyldisaccharide 1-phosphate intermediate (termed DS-1-P) to form tetraacyldisaccharide 1,4'-bis-phosphate (lipid IVA).</text>
</comment>
<dbReference type="PANTHER" id="PTHR42724:SF1">
    <property type="entry name" value="TETRAACYLDISACCHARIDE 4'-KINASE, MITOCHONDRIAL-RELATED"/>
    <property type="match status" value="1"/>
</dbReference>
<dbReference type="eggNOG" id="COG1663">
    <property type="taxonomic scope" value="Bacteria"/>
</dbReference>
<evidence type="ECO:0000256" key="6">
    <source>
        <dbReference type="ARBA" id="ARBA00022556"/>
    </source>
</evidence>
<gene>
    <name evidence="13" type="primary">lpxK</name>
    <name evidence="14" type="ORF">Q765_18180</name>
</gene>
<dbReference type="InterPro" id="IPR003758">
    <property type="entry name" value="LpxK"/>
</dbReference>
<keyword evidence="10 13" id="KW-0067">ATP-binding</keyword>
<dbReference type="NCBIfam" id="TIGR00682">
    <property type="entry name" value="lpxK"/>
    <property type="match status" value="1"/>
</dbReference>
<keyword evidence="6 13" id="KW-0441">Lipid A biosynthesis</keyword>
<dbReference type="HAMAP" id="MF_00409">
    <property type="entry name" value="LpxK"/>
    <property type="match status" value="1"/>
</dbReference>
<keyword evidence="15" id="KW-1185">Reference proteome</keyword>
<evidence type="ECO:0000256" key="12">
    <source>
        <dbReference type="ARBA" id="ARBA00029757"/>
    </source>
</evidence>
<comment type="pathway">
    <text evidence="2 13">Glycolipid biosynthesis; lipid IV(A) biosynthesis; lipid IV(A) from (3R)-3-hydroxytetradecanoyl-[acyl-carrier-protein] and UDP-N-acetyl-alpha-D-glucosamine: step 6/6.</text>
</comment>
<feature type="binding site" evidence="13">
    <location>
        <begin position="47"/>
        <end position="54"/>
    </location>
    <ligand>
        <name>ATP</name>
        <dbReference type="ChEBI" id="CHEBI:30616"/>
    </ligand>
</feature>
<dbReference type="GO" id="GO:0005524">
    <property type="term" value="F:ATP binding"/>
    <property type="evidence" value="ECO:0007669"/>
    <property type="project" value="UniProtKB-UniRule"/>
</dbReference>
<reference evidence="14 15" key="1">
    <citation type="submission" date="2013-09" db="EMBL/GenBank/DDBJ databases">
        <authorList>
            <person name="Zeng Z."/>
            <person name="Chen C."/>
        </authorList>
    </citation>
    <scope>NUCLEOTIDE SEQUENCE [LARGE SCALE GENOMIC DNA]</scope>
    <source>
        <strain evidence="14 15">WB 3.3-2</strain>
    </source>
</reference>
<dbReference type="EMBL" id="JRLX01000028">
    <property type="protein sequence ID" value="KGO85071.1"/>
    <property type="molecule type" value="Genomic_DNA"/>
</dbReference>
<evidence type="ECO:0000256" key="11">
    <source>
        <dbReference type="ARBA" id="ARBA00023098"/>
    </source>
</evidence>
<keyword evidence="9 13" id="KW-0418">Kinase</keyword>
<proteinExistence type="inferred from homology"/>
<protein>
    <recommendedName>
        <fullName evidence="4 13">Tetraacyldisaccharide 4'-kinase</fullName>
        <ecNumber evidence="3 13">2.7.1.130</ecNumber>
    </recommendedName>
    <alternativeName>
        <fullName evidence="12 13">Lipid A 4'-kinase</fullName>
    </alternativeName>
</protein>
<sequence length="341" mass="38201">MNFLRKILFPFSAVYWFITSVRNFFFNTGVFKSYTFPLPVIAVGNLSTGGTGKTPQTEYLIRLLSPLYNVAVLSRGYKRKSKGFVLASANSNAQTLGDEPYQFYSKFPNIRVAVDANRKNGIEQLLSLSPKPDVILLDDAYQHRRVKAGLYIVLTAFGDLYANDYILPAGNLRESKSGAKRAGVIVVTKCPPNLSARKQKLIADKLSPALNQKVYFTTIAYDDAVYSETESVDILTLSDTPKVLVAGIAKPQPFFDHLMEPGDDCMEYPDHHDFTDVEVEELNKISLARIIITTEKDYMRLKGKLPANRLYYLPIKSEFIINGNDFDNTILNYVGQSTGNS</sequence>
<keyword evidence="5 13" id="KW-0444">Lipid biosynthesis</keyword>
<dbReference type="UniPathway" id="UPA00359">
    <property type="reaction ID" value="UER00482"/>
</dbReference>